<dbReference type="InterPro" id="IPR000172">
    <property type="entry name" value="GMC_OxRdtase_N"/>
</dbReference>
<proteinExistence type="inferred from homology"/>
<reference evidence="9 10" key="1">
    <citation type="journal article" date="2016" name="BMC Genomics">
        <title>Genomic analysis of the nitrate-respiring Sphingopyxis granuli (formerly Sphingomonas macrogoltabida) strain TFA.</title>
        <authorList>
            <person name="Garcia-Romero I."/>
            <person name="Perez-Pulido A.J."/>
            <person name="Gonzalez-Flores Y.E."/>
            <person name="Reyes-Ramirez F."/>
            <person name="Santero E."/>
            <person name="Floriano B."/>
        </authorList>
    </citation>
    <scope>NUCLEOTIDE SEQUENCE [LARGE SCALE GENOMIC DNA]</scope>
    <source>
        <strain evidence="9 10">TFA</strain>
    </source>
</reference>
<feature type="binding site" evidence="5">
    <location>
        <position position="99"/>
    </location>
    <ligand>
        <name>FAD</name>
        <dbReference type="ChEBI" id="CHEBI:57692"/>
    </ligand>
</feature>
<dbReference type="Pfam" id="PF00732">
    <property type="entry name" value="GMC_oxred_N"/>
    <property type="match status" value="1"/>
</dbReference>
<dbReference type="PANTHER" id="PTHR11552:SF147">
    <property type="entry name" value="CHOLINE DEHYDROGENASE, MITOCHONDRIAL"/>
    <property type="match status" value="1"/>
</dbReference>
<dbReference type="GO" id="GO:0008812">
    <property type="term" value="F:choline dehydrogenase activity"/>
    <property type="evidence" value="ECO:0007669"/>
    <property type="project" value="UniProtKB-EC"/>
</dbReference>
<sequence>MEPAVADYVIVGAGSAGCVLANRLSARPDDRVVLLEAGGDDRPHRNAAQWLSNLMIHVPAGYAQTLADPKVNWNFRTEPDPSTGNRVYSWPRGKVLGGTSSINGMIYVRGQPQDYDHWRQLGCTGWSWEDVLPYFRRAENQENGEDEWHGAGGPLHVGDQRERFAVGEALLDACQQAGIPRRADINGAEQEGATWYQQTTRNGRRCSAAVAYLHPVMTRPNLDVRTNALALRILFEGGRAVGVEYSAHGAIHTIRARREIILAGGAINSPQLLQLSGIGDASLLSALGIRPVFHSPQVGRNLQDHFGVATAFRLRPGVKSVNELTQGIRLAGQIARYVLRRRGLLTFAAAAVGAFCKSRPELETPDIQFHILPATADLAATGRKRFIAMTLERQPGMTFSAYYMRPQSRGSVTIRSSDPRDHPAIAPNYLAEAEDRSVTVQGLRWARAIASQPALRPYIESELRPGAGIETDAELLDYARSSGTSLYHPVGTCRMGDDALAVLDPRLRVRGVEGLRVADASIMPRLISGNTNAPAIMIGEKAADMILADRDGPGRPGTAA</sequence>
<evidence type="ECO:0000256" key="5">
    <source>
        <dbReference type="PIRSR" id="PIRSR000137-2"/>
    </source>
</evidence>
<accession>A0AA86GIL9</accession>
<dbReference type="PANTHER" id="PTHR11552">
    <property type="entry name" value="GLUCOSE-METHANOL-CHOLINE GMC OXIDOREDUCTASE"/>
    <property type="match status" value="1"/>
</dbReference>
<dbReference type="EC" id="1.1.99.1" evidence="9"/>
<comment type="similarity">
    <text evidence="2 6">Belongs to the GMC oxidoreductase family.</text>
</comment>
<dbReference type="RefSeq" id="WP_067181300.1">
    <property type="nucleotide sequence ID" value="NZ_CP012199.1"/>
</dbReference>
<dbReference type="AlphaFoldDB" id="A0AA86GIL9"/>
<keyword evidence="10" id="KW-1185">Reference proteome</keyword>
<evidence type="ECO:0000256" key="2">
    <source>
        <dbReference type="ARBA" id="ARBA00010790"/>
    </source>
</evidence>
<dbReference type="Proteomes" id="UP000058599">
    <property type="component" value="Chromosome"/>
</dbReference>
<dbReference type="SUPFAM" id="SSF54373">
    <property type="entry name" value="FAD-linked reductases, C-terminal domain"/>
    <property type="match status" value="1"/>
</dbReference>
<keyword evidence="9" id="KW-0560">Oxidoreductase</keyword>
<keyword evidence="3 6" id="KW-0285">Flavoprotein</keyword>
<dbReference type="InterPro" id="IPR012132">
    <property type="entry name" value="GMC_OxRdtase"/>
</dbReference>
<dbReference type="PROSITE" id="PS00623">
    <property type="entry name" value="GMC_OXRED_1"/>
    <property type="match status" value="1"/>
</dbReference>
<dbReference type="NCBIfam" id="NF002550">
    <property type="entry name" value="PRK02106.1"/>
    <property type="match status" value="1"/>
</dbReference>
<evidence type="ECO:0000313" key="10">
    <source>
        <dbReference type="Proteomes" id="UP000058599"/>
    </source>
</evidence>
<dbReference type="PIRSF" id="PIRSF000137">
    <property type="entry name" value="Alcohol_oxidase"/>
    <property type="match status" value="1"/>
</dbReference>
<name>A0AA86GIL9_9SPHN</name>
<organism evidence="9 10">
    <name type="scientific">Sphingopyxis granuli</name>
    <dbReference type="NCBI Taxonomy" id="267128"/>
    <lineage>
        <taxon>Bacteria</taxon>
        <taxon>Pseudomonadati</taxon>
        <taxon>Pseudomonadota</taxon>
        <taxon>Alphaproteobacteria</taxon>
        <taxon>Sphingomonadales</taxon>
        <taxon>Sphingomonadaceae</taxon>
        <taxon>Sphingopyxis</taxon>
    </lineage>
</organism>
<dbReference type="GO" id="GO:0050660">
    <property type="term" value="F:flavin adenine dinucleotide binding"/>
    <property type="evidence" value="ECO:0007669"/>
    <property type="project" value="InterPro"/>
</dbReference>
<protein>
    <submittedName>
        <fullName evidence="9">Betaine aldehyde dehydrogenase</fullName>
        <ecNumber evidence="9">1.1.99.1</ecNumber>
    </submittedName>
</protein>
<dbReference type="Gene3D" id="3.30.560.10">
    <property type="entry name" value="Glucose Oxidase, domain 3"/>
    <property type="match status" value="1"/>
</dbReference>
<evidence type="ECO:0000259" key="8">
    <source>
        <dbReference type="PROSITE" id="PS00624"/>
    </source>
</evidence>
<dbReference type="EMBL" id="CP012199">
    <property type="protein sequence ID" value="AMG73452.1"/>
    <property type="molecule type" value="Genomic_DNA"/>
</dbReference>
<evidence type="ECO:0000256" key="6">
    <source>
        <dbReference type="RuleBase" id="RU003968"/>
    </source>
</evidence>
<dbReference type="SUPFAM" id="SSF51905">
    <property type="entry name" value="FAD/NAD(P)-binding domain"/>
    <property type="match status" value="1"/>
</dbReference>
<dbReference type="Gene3D" id="3.50.50.60">
    <property type="entry name" value="FAD/NAD(P)-binding domain"/>
    <property type="match status" value="1"/>
</dbReference>
<feature type="binding site" evidence="5">
    <location>
        <position position="95"/>
    </location>
    <ligand>
        <name>FAD</name>
        <dbReference type="ChEBI" id="CHEBI:57692"/>
    </ligand>
</feature>
<feature type="domain" description="Glucose-methanol-choline oxidoreductase N-terminal" evidence="7">
    <location>
        <begin position="93"/>
        <end position="116"/>
    </location>
</feature>
<gene>
    <name evidence="9" type="primary">betA2</name>
    <name evidence="9" type="ORF">SGRAN_1059</name>
</gene>
<evidence type="ECO:0000256" key="1">
    <source>
        <dbReference type="ARBA" id="ARBA00001974"/>
    </source>
</evidence>
<evidence type="ECO:0000256" key="3">
    <source>
        <dbReference type="ARBA" id="ARBA00022630"/>
    </source>
</evidence>
<dbReference type="InterPro" id="IPR036188">
    <property type="entry name" value="FAD/NAD-bd_sf"/>
</dbReference>
<evidence type="ECO:0000259" key="7">
    <source>
        <dbReference type="PROSITE" id="PS00623"/>
    </source>
</evidence>
<dbReference type="Pfam" id="PF05199">
    <property type="entry name" value="GMC_oxred_C"/>
    <property type="match status" value="1"/>
</dbReference>
<keyword evidence="4 5" id="KW-0274">FAD</keyword>
<evidence type="ECO:0000256" key="4">
    <source>
        <dbReference type="ARBA" id="ARBA00022827"/>
    </source>
</evidence>
<comment type="cofactor">
    <cofactor evidence="1 5">
        <name>FAD</name>
        <dbReference type="ChEBI" id="CHEBI:57692"/>
    </cofactor>
</comment>
<feature type="domain" description="Glucose-methanol-choline oxidoreductase N-terminal" evidence="8">
    <location>
        <begin position="265"/>
        <end position="279"/>
    </location>
</feature>
<dbReference type="PROSITE" id="PS00624">
    <property type="entry name" value="GMC_OXRED_2"/>
    <property type="match status" value="1"/>
</dbReference>
<dbReference type="KEGG" id="sgi:SGRAN_1059"/>
<dbReference type="InterPro" id="IPR007867">
    <property type="entry name" value="GMC_OxRtase_C"/>
</dbReference>
<evidence type="ECO:0000313" key="9">
    <source>
        <dbReference type="EMBL" id="AMG73452.1"/>
    </source>
</evidence>